<evidence type="ECO:0000259" key="1">
    <source>
        <dbReference type="Pfam" id="PF20167"/>
    </source>
</evidence>
<feature type="domain" description="Putative plant transposon protein" evidence="1">
    <location>
        <begin position="1"/>
        <end position="48"/>
    </location>
</feature>
<dbReference type="Proteomes" id="UP000824120">
    <property type="component" value="Chromosome 12"/>
</dbReference>
<organism evidence="2 3">
    <name type="scientific">Solanum commersonii</name>
    <name type="common">Commerson's wild potato</name>
    <name type="synonym">Commerson's nightshade</name>
    <dbReference type="NCBI Taxonomy" id="4109"/>
    <lineage>
        <taxon>Eukaryota</taxon>
        <taxon>Viridiplantae</taxon>
        <taxon>Streptophyta</taxon>
        <taxon>Embryophyta</taxon>
        <taxon>Tracheophyta</taxon>
        <taxon>Spermatophyta</taxon>
        <taxon>Magnoliopsida</taxon>
        <taxon>eudicotyledons</taxon>
        <taxon>Gunneridae</taxon>
        <taxon>Pentapetalae</taxon>
        <taxon>asterids</taxon>
        <taxon>lamiids</taxon>
        <taxon>Solanales</taxon>
        <taxon>Solanaceae</taxon>
        <taxon>Solanoideae</taxon>
        <taxon>Solaneae</taxon>
        <taxon>Solanum</taxon>
    </lineage>
</organism>
<dbReference type="Pfam" id="PF20167">
    <property type="entry name" value="Transposase_32"/>
    <property type="match status" value="1"/>
</dbReference>
<name>A0A9J5W8F6_SOLCO</name>
<comment type="caution">
    <text evidence="2">The sequence shown here is derived from an EMBL/GenBank/DDBJ whole genome shotgun (WGS) entry which is preliminary data.</text>
</comment>
<evidence type="ECO:0000313" key="2">
    <source>
        <dbReference type="EMBL" id="KAG5571516.1"/>
    </source>
</evidence>
<gene>
    <name evidence="2" type="ORF">H5410_061282</name>
</gene>
<dbReference type="EMBL" id="JACXVP010000012">
    <property type="protein sequence ID" value="KAG5571516.1"/>
    <property type="molecule type" value="Genomic_DNA"/>
</dbReference>
<keyword evidence="3" id="KW-1185">Reference proteome</keyword>
<sequence>MVAALVAELDINFPRLLLGELHKRAFKTTTTYPFPCMIFHLCRDAGVPIWNCAKLVHATGTLDIGLIQDDANVAALRRGPRVDVPMGEDLIHTTTNQASRLYRATQLSGMTMIPLARVQKLEGQMATLLHHLKPLMRKLIT</sequence>
<reference evidence="2 3" key="1">
    <citation type="submission" date="2020-09" db="EMBL/GenBank/DDBJ databases">
        <title>De no assembly of potato wild relative species, Solanum commersonii.</title>
        <authorList>
            <person name="Cho K."/>
        </authorList>
    </citation>
    <scope>NUCLEOTIDE SEQUENCE [LARGE SCALE GENOMIC DNA]</scope>
    <source>
        <strain evidence="2">LZ3.2</strain>
        <tissue evidence="2">Leaf</tissue>
    </source>
</reference>
<evidence type="ECO:0000313" key="3">
    <source>
        <dbReference type="Proteomes" id="UP000824120"/>
    </source>
</evidence>
<protein>
    <recommendedName>
        <fullName evidence="1">Putative plant transposon protein domain-containing protein</fullName>
    </recommendedName>
</protein>
<accession>A0A9J5W8F6</accession>
<dbReference type="InterPro" id="IPR046796">
    <property type="entry name" value="Transposase_32_dom"/>
</dbReference>
<dbReference type="AlphaFoldDB" id="A0A9J5W8F6"/>
<proteinExistence type="predicted"/>